<comment type="caution">
    <text evidence="3">The sequence shown here is derived from an EMBL/GenBank/DDBJ whole genome shotgun (WGS) entry which is preliminary data.</text>
</comment>
<keyword evidence="4" id="KW-1185">Reference proteome</keyword>
<feature type="domain" description="GST C-terminal" evidence="2">
    <location>
        <begin position="113"/>
        <end position="250"/>
    </location>
</feature>
<dbReference type="PROSITE" id="PS50404">
    <property type="entry name" value="GST_NTER"/>
    <property type="match status" value="1"/>
</dbReference>
<dbReference type="Gene3D" id="1.20.1050.10">
    <property type="match status" value="1"/>
</dbReference>
<dbReference type="InterPro" id="IPR036282">
    <property type="entry name" value="Glutathione-S-Trfase_C_sf"/>
</dbReference>
<proteinExistence type="predicted"/>
<dbReference type="OrthoDB" id="414243at2759"/>
<name>A0A9P6Q7D2_9FUNG</name>
<protein>
    <recommendedName>
        <fullName evidence="5">Glutathione S-transferase</fullName>
    </recommendedName>
</protein>
<sequence>MVVTYPPTSNNADTSAQAAVLDAADSTYSLLYFDTQGILNPTRNLLVLGDATWTQLYPQDWENEDQLDKKSTPFEVMPVLYVHAKDGSLTIPIAESRVIELYLAEKLGFLGKNSYERLLITSFASSTASPWDTFISTVASIHVPPEAKQAQLIHFLTKIAPQWIRVHEEHLKANGLNGHYVGDTITLADLRTAALIDLIQKFPPGAQLLTPEATPALLMVKDAVDNHPKIVNWRASELYKSQRSSRAVPLLPAASCVRLNDRQGNKSGGI</sequence>
<dbReference type="Proteomes" id="UP000726737">
    <property type="component" value="Unassembled WGS sequence"/>
</dbReference>
<dbReference type="EMBL" id="JAAAJA010000121">
    <property type="protein sequence ID" value="KAG0261571.1"/>
    <property type="molecule type" value="Genomic_DNA"/>
</dbReference>
<dbReference type="InterPro" id="IPR010987">
    <property type="entry name" value="Glutathione-S-Trfase_C-like"/>
</dbReference>
<evidence type="ECO:0008006" key="5">
    <source>
        <dbReference type="Google" id="ProtNLM"/>
    </source>
</evidence>
<dbReference type="InterPro" id="IPR036249">
    <property type="entry name" value="Thioredoxin-like_sf"/>
</dbReference>
<dbReference type="SUPFAM" id="SSF47616">
    <property type="entry name" value="GST C-terminal domain-like"/>
    <property type="match status" value="1"/>
</dbReference>
<evidence type="ECO:0000313" key="4">
    <source>
        <dbReference type="Proteomes" id="UP000726737"/>
    </source>
</evidence>
<dbReference type="Pfam" id="PF14497">
    <property type="entry name" value="GST_C_3"/>
    <property type="match status" value="1"/>
</dbReference>
<dbReference type="GO" id="GO:0006749">
    <property type="term" value="P:glutathione metabolic process"/>
    <property type="evidence" value="ECO:0007669"/>
    <property type="project" value="TreeGrafter"/>
</dbReference>
<feature type="domain" description="GST N-terminal" evidence="1">
    <location>
        <begin position="26"/>
        <end position="111"/>
    </location>
</feature>
<dbReference type="PANTHER" id="PTHR11571:SF150">
    <property type="entry name" value="GLUTATHIONE S-TRANSFERASE"/>
    <property type="match status" value="1"/>
</dbReference>
<dbReference type="PROSITE" id="PS50405">
    <property type="entry name" value="GST_CTER"/>
    <property type="match status" value="1"/>
</dbReference>
<dbReference type="AlphaFoldDB" id="A0A9P6Q7D2"/>
<dbReference type="InterPro" id="IPR050213">
    <property type="entry name" value="GST_superfamily"/>
</dbReference>
<dbReference type="PANTHER" id="PTHR11571">
    <property type="entry name" value="GLUTATHIONE S-TRANSFERASE"/>
    <property type="match status" value="1"/>
</dbReference>
<organism evidence="3 4">
    <name type="scientific">Mortierella polycephala</name>
    <dbReference type="NCBI Taxonomy" id="41804"/>
    <lineage>
        <taxon>Eukaryota</taxon>
        <taxon>Fungi</taxon>
        <taxon>Fungi incertae sedis</taxon>
        <taxon>Mucoromycota</taxon>
        <taxon>Mortierellomycotina</taxon>
        <taxon>Mortierellomycetes</taxon>
        <taxon>Mortierellales</taxon>
        <taxon>Mortierellaceae</taxon>
        <taxon>Mortierella</taxon>
    </lineage>
</organism>
<dbReference type="InterPro" id="IPR004046">
    <property type="entry name" value="GST_C"/>
</dbReference>
<dbReference type="Gene3D" id="3.40.30.10">
    <property type="entry name" value="Glutaredoxin"/>
    <property type="match status" value="1"/>
</dbReference>
<accession>A0A9P6Q7D2</accession>
<dbReference type="GO" id="GO:0004364">
    <property type="term" value="F:glutathione transferase activity"/>
    <property type="evidence" value="ECO:0007669"/>
    <property type="project" value="TreeGrafter"/>
</dbReference>
<dbReference type="InterPro" id="IPR004045">
    <property type="entry name" value="Glutathione_S-Trfase_N"/>
</dbReference>
<evidence type="ECO:0000259" key="2">
    <source>
        <dbReference type="PROSITE" id="PS50405"/>
    </source>
</evidence>
<evidence type="ECO:0000259" key="1">
    <source>
        <dbReference type="PROSITE" id="PS50404"/>
    </source>
</evidence>
<reference evidence="3" key="1">
    <citation type="journal article" date="2020" name="Fungal Divers.">
        <title>Resolving the Mortierellaceae phylogeny through synthesis of multi-gene phylogenetics and phylogenomics.</title>
        <authorList>
            <person name="Vandepol N."/>
            <person name="Liber J."/>
            <person name="Desiro A."/>
            <person name="Na H."/>
            <person name="Kennedy M."/>
            <person name="Barry K."/>
            <person name="Grigoriev I.V."/>
            <person name="Miller A.N."/>
            <person name="O'Donnell K."/>
            <person name="Stajich J.E."/>
            <person name="Bonito G."/>
        </authorList>
    </citation>
    <scope>NUCLEOTIDE SEQUENCE</scope>
    <source>
        <strain evidence="3">KOD948</strain>
    </source>
</reference>
<evidence type="ECO:0000313" key="3">
    <source>
        <dbReference type="EMBL" id="KAG0261571.1"/>
    </source>
</evidence>
<dbReference type="SUPFAM" id="SSF52833">
    <property type="entry name" value="Thioredoxin-like"/>
    <property type="match status" value="1"/>
</dbReference>
<gene>
    <name evidence="3" type="ORF">BG011_000909</name>
</gene>